<keyword evidence="11 16" id="KW-0472">Membrane</keyword>
<dbReference type="InterPro" id="IPR011009">
    <property type="entry name" value="Kinase-like_dom_sf"/>
</dbReference>
<dbReference type="Gene3D" id="3.30.200.20">
    <property type="entry name" value="Phosphorylase Kinase, domain 1"/>
    <property type="match status" value="1"/>
</dbReference>
<evidence type="ECO:0000313" key="18">
    <source>
        <dbReference type="EMBL" id="KMZ56377.1"/>
    </source>
</evidence>
<evidence type="ECO:0000256" key="9">
    <source>
        <dbReference type="ARBA" id="ARBA00022840"/>
    </source>
</evidence>
<evidence type="ECO:0000256" key="8">
    <source>
        <dbReference type="ARBA" id="ARBA00022777"/>
    </source>
</evidence>
<dbReference type="Gene3D" id="1.10.510.10">
    <property type="entry name" value="Transferase(Phosphotransferase) domain 1"/>
    <property type="match status" value="1"/>
</dbReference>
<dbReference type="PROSITE" id="PS00108">
    <property type="entry name" value="PROTEIN_KINASE_ST"/>
    <property type="match status" value="1"/>
</dbReference>
<dbReference type="InterPro" id="IPR001245">
    <property type="entry name" value="Ser-Thr/Tyr_kinase_cat_dom"/>
</dbReference>
<accession>A0A0K9NJW9</accession>
<comment type="similarity">
    <text evidence="15">Belongs to the protein kinase superfamily.</text>
</comment>
<dbReference type="OMA" id="ANILYHE"/>
<keyword evidence="8 18" id="KW-0418">Kinase</keyword>
<evidence type="ECO:0000256" key="11">
    <source>
        <dbReference type="ARBA" id="ARBA00023136"/>
    </source>
</evidence>
<feature type="transmembrane region" description="Helical" evidence="16">
    <location>
        <begin position="51"/>
        <end position="75"/>
    </location>
</feature>
<evidence type="ECO:0000256" key="4">
    <source>
        <dbReference type="ARBA" id="ARBA00022527"/>
    </source>
</evidence>
<keyword evidence="3" id="KW-1003">Cell membrane</keyword>
<comment type="subcellular location">
    <subcellularLocation>
        <location evidence="1">Cell membrane</location>
        <topology evidence="1">Single-pass membrane protein</topology>
    </subcellularLocation>
</comment>
<dbReference type="OrthoDB" id="4062651at2759"/>
<dbReference type="GO" id="GO:0004674">
    <property type="term" value="F:protein serine/threonine kinase activity"/>
    <property type="evidence" value="ECO:0007669"/>
    <property type="project" value="UniProtKB-KW"/>
</dbReference>
<dbReference type="PROSITE" id="PS00107">
    <property type="entry name" value="PROTEIN_KINASE_ATP"/>
    <property type="match status" value="1"/>
</dbReference>
<evidence type="ECO:0000256" key="13">
    <source>
        <dbReference type="ARBA" id="ARBA00048679"/>
    </source>
</evidence>
<evidence type="ECO:0000256" key="1">
    <source>
        <dbReference type="ARBA" id="ARBA00004162"/>
    </source>
</evidence>
<dbReference type="FunFam" id="1.10.510.10:FF:000173">
    <property type="entry name" value="proline-rich receptor-like protein kinase PERK8"/>
    <property type="match status" value="1"/>
</dbReference>
<keyword evidence="19" id="KW-1185">Reference proteome</keyword>
<keyword evidence="5" id="KW-0808">Transferase</keyword>
<dbReference type="AlphaFoldDB" id="A0A0K9NJW9"/>
<dbReference type="Proteomes" id="UP000036987">
    <property type="component" value="Unassembled WGS sequence"/>
</dbReference>
<feature type="domain" description="Protein kinase" evidence="17">
    <location>
        <begin position="113"/>
        <end position="384"/>
    </location>
</feature>
<dbReference type="PANTHER" id="PTHR47982:SF44">
    <property type="entry name" value="PROLINE-RICH RECEPTOR-LIKE PROTEIN KINASE PERK13-RELATED"/>
    <property type="match status" value="1"/>
</dbReference>
<comment type="catalytic activity">
    <reaction evidence="13">
        <text>L-seryl-[protein] + ATP = O-phospho-L-seryl-[protein] + ADP + H(+)</text>
        <dbReference type="Rhea" id="RHEA:17989"/>
        <dbReference type="Rhea" id="RHEA-COMP:9863"/>
        <dbReference type="Rhea" id="RHEA-COMP:11604"/>
        <dbReference type="ChEBI" id="CHEBI:15378"/>
        <dbReference type="ChEBI" id="CHEBI:29999"/>
        <dbReference type="ChEBI" id="CHEBI:30616"/>
        <dbReference type="ChEBI" id="CHEBI:83421"/>
        <dbReference type="ChEBI" id="CHEBI:456216"/>
        <dbReference type="EC" id="2.7.11.1"/>
    </reaction>
</comment>
<evidence type="ECO:0000256" key="3">
    <source>
        <dbReference type="ARBA" id="ARBA00022475"/>
    </source>
</evidence>
<dbReference type="InterPro" id="IPR008271">
    <property type="entry name" value="Ser/Thr_kinase_AS"/>
</dbReference>
<sequence>MHLIFFLPWTSPSSPPKKPPYPLSRILEHSSPSIEPPSPLIKPSLQPSRPLLVILSIFITIISIVILLIFCLYILHKILWKKNKNISVVKYIPSSSTFTLFKYSELSNMTCGFSRKNLIGEGGFGYVYKATLSNGHDVAIKQMKHNVKHKDREFQAEVEAISRVYHRCLVSFVGYCMKGNARFLVFDYVPNNTLYFHLHQSKNQVMDWSTRVKVAIGVAHGIAYLHEDCNPSIIHRDIKSTNILLDNNFEAKVADFGLAKFKKEAQSHVSAEIAGTPGYLDLDYALTGVLTVKSDVYSFGVVLLELITGRKAIMGDTNLVSLVEWAQPLIIKALETRNMRDLSDPKLGENFNENEMQRMIIIASQCISRTSRMRPRMRKVILFLENHGTETDIRNGFGPELSIFSQISGSSELTEIFQKMLKGKDIEVIGSSETRNVDTKDIVRTS</sequence>
<feature type="binding site" evidence="14">
    <location>
        <position position="141"/>
    </location>
    <ligand>
        <name>ATP</name>
        <dbReference type="ChEBI" id="CHEBI:30616"/>
    </ligand>
</feature>
<dbReference type="InterPro" id="IPR047117">
    <property type="entry name" value="PERK1-13-like"/>
</dbReference>
<dbReference type="GO" id="GO:0005524">
    <property type="term" value="F:ATP binding"/>
    <property type="evidence" value="ECO:0007669"/>
    <property type="project" value="UniProtKB-UniRule"/>
</dbReference>
<gene>
    <name evidence="18" type="ORF">ZOSMA_96G00530</name>
</gene>
<dbReference type="SUPFAM" id="SSF56112">
    <property type="entry name" value="Protein kinase-like (PK-like)"/>
    <property type="match status" value="1"/>
</dbReference>
<dbReference type="InterPro" id="IPR017441">
    <property type="entry name" value="Protein_kinase_ATP_BS"/>
</dbReference>
<dbReference type="InterPro" id="IPR000719">
    <property type="entry name" value="Prot_kinase_dom"/>
</dbReference>
<keyword evidence="10 16" id="KW-1133">Transmembrane helix</keyword>
<evidence type="ECO:0000256" key="15">
    <source>
        <dbReference type="RuleBase" id="RU000304"/>
    </source>
</evidence>
<comment type="caution">
    <text evidence="18">The sequence shown here is derived from an EMBL/GenBank/DDBJ whole genome shotgun (WGS) entry which is preliminary data.</text>
</comment>
<dbReference type="Pfam" id="PF07714">
    <property type="entry name" value="PK_Tyr_Ser-Thr"/>
    <property type="match status" value="1"/>
</dbReference>
<dbReference type="PANTHER" id="PTHR47982">
    <property type="entry name" value="PROLINE-RICH RECEPTOR-LIKE PROTEIN KINASE PERK4"/>
    <property type="match status" value="1"/>
</dbReference>
<dbReference type="GO" id="GO:0005886">
    <property type="term" value="C:plasma membrane"/>
    <property type="evidence" value="ECO:0000318"/>
    <property type="project" value="GO_Central"/>
</dbReference>
<evidence type="ECO:0000256" key="14">
    <source>
        <dbReference type="PROSITE-ProRule" id="PRU10141"/>
    </source>
</evidence>
<proteinExistence type="inferred from homology"/>
<dbReference type="GO" id="GO:0007165">
    <property type="term" value="P:signal transduction"/>
    <property type="evidence" value="ECO:0000318"/>
    <property type="project" value="GO_Central"/>
</dbReference>
<evidence type="ECO:0000256" key="7">
    <source>
        <dbReference type="ARBA" id="ARBA00022741"/>
    </source>
</evidence>
<evidence type="ECO:0000256" key="10">
    <source>
        <dbReference type="ARBA" id="ARBA00022989"/>
    </source>
</evidence>
<dbReference type="FunFam" id="3.30.200.20:FF:000178">
    <property type="entry name" value="serine/threonine-protein kinase PBS1-like"/>
    <property type="match status" value="1"/>
</dbReference>
<dbReference type="EMBL" id="LFYR01002199">
    <property type="protein sequence ID" value="KMZ56377.1"/>
    <property type="molecule type" value="Genomic_DNA"/>
</dbReference>
<keyword evidence="4 15" id="KW-0723">Serine/threonine-protein kinase</keyword>
<organism evidence="18 19">
    <name type="scientific">Zostera marina</name>
    <name type="common">Eelgrass</name>
    <dbReference type="NCBI Taxonomy" id="29655"/>
    <lineage>
        <taxon>Eukaryota</taxon>
        <taxon>Viridiplantae</taxon>
        <taxon>Streptophyta</taxon>
        <taxon>Embryophyta</taxon>
        <taxon>Tracheophyta</taxon>
        <taxon>Spermatophyta</taxon>
        <taxon>Magnoliopsida</taxon>
        <taxon>Liliopsida</taxon>
        <taxon>Zosteraceae</taxon>
        <taxon>Zostera</taxon>
    </lineage>
</organism>
<dbReference type="GO" id="GO:0004672">
    <property type="term" value="F:protein kinase activity"/>
    <property type="evidence" value="ECO:0000318"/>
    <property type="project" value="GO_Central"/>
</dbReference>
<dbReference type="STRING" id="29655.A0A0K9NJW9"/>
<evidence type="ECO:0000256" key="5">
    <source>
        <dbReference type="ARBA" id="ARBA00022679"/>
    </source>
</evidence>
<evidence type="ECO:0000259" key="17">
    <source>
        <dbReference type="PROSITE" id="PS50011"/>
    </source>
</evidence>
<dbReference type="PROSITE" id="PS50011">
    <property type="entry name" value="PROTEIN_KINASE_DOM"/>
    <property type="match status" value="1"/>
</dbReference>
<evidence type="ECO:0000313" key="19">
    <source>
        <dbReference type="Proteomes" id="UP000036987"/>
    </source>
</evidence>
<protein>
    <recommendedName>
        <fullName evidence="2">non-specific serine/threonine protein kinase</fullName>
        <ecNumber evidence="2">2.7.11.1</ecNumber>
    </recommendedName>
</protein>
<keyword evidence="6 16" id="KW-0812">Transmembrane</keyword>
<keyword evidence="9 14" id="KW-0067">ATP-binding</keyword>
<evidence type="ECO:0000256" key="12">
    <source>
        <dbReference type="ARBA" id="ARBA00047899"/>
    </source>
</evidence>
<dbReference type="SMART" id="SM00220">
    <property type="entry name" value="S_TKc"/>
    <property type="match status" value="1"/>
</dbReference>
<evidence type="ECO:0000256" key="16">
    <source>
        <dbReference type="SAM" id="Phobius"/>
    </source>
</evidence>
<evidence type="ECO:0000256" key="2">
    <source>
        <dbReference type="ARBA" id="ARBA00012513"/>
    </source>
</evidence>
<comment type="catalytic activity">
    <reaction evidence="12">
        <text>L-threonyl-[protein] + ATP = O-phospho-L-threonyl-[protein] + ADP + H(+)</text>
        <dbReference type="Rhea" id="RHEA:46608"/>
        <dbReference type="Rhea" id="RHEA-COMP:11060"/>
        <dbReference type="Rhea" id="RHEA-COMP:11605"/>
        <dbReference type="ChEBI" id="CHEBI:15378"/>
        <dbReference type="ChEBI" id="CHEBI:30013"/>
        <dbReference type="ChEBI" id="CHEBI:30616"/>
        <dbReference type="ChEBI" id="CHEBI:61977"/>
        <dbReference type="ChEBI" id="CHEBI:456216"/>
        <dbReference type="EC" id="2.7.11.1"/>
    </reaction>
</comment>
<evidence type="ECO:0000256" key="6">
    <source>
        <dbReference type="ARBA" id="ARBA00022692"/>
    </source>
</evidence>
<reference evidence="19" key="1">
    <citation type="journal article" date="2016" name="Nature">
        <title>The genome of the seagrass Zostera marina reveals angiosperm adaptation to the sea.</title>
        <authorList>
            <person name="Olsen J.L."/>
            <person name="Rouze P."/>
            <person name="Verhelst B."/>
            <person name="Lin Y.-C."/>
            <person name="Bayer T."/>
            <person name="Collen J."/>
            <person name="Dattolo E."/>
            <person name="De Paoli E."/>
            <person name="Dittami S."/>
            <person name="Maumus F."/>
            <person name="Michel G."/>
            <person name="Kersting A."/>
            <person name="Lauritano C."/>
            <person name="Lohaus R."/>
            <person name="Toepel M."/>
            <person name="Tonon T."/>
            <person name="Vanneste K."/>
            <person name="Amirebrahimi M."/>
            <person name="Brakel J."/>
            <person name="Bostroem C."/>
            <person name="Chovatia M."/>
            <person name="Grimwood J."/>
            <person name="Jenkins J.W."/>
            <person name="Jueterbock A."/>
            <person name="Mraz A."/>
            <person name="Stam W.T."/>
            <person name="Tice H."/>
            <person name="Bornberg-Bauer E."/>
            <person name="Green P.J."/>
            <person name="Pearson G.A."/>
            <person name="Procaccini G."/>
            <person name="Duarte C.M."/>
            <person name="Schmutz J."/>
            <person name="Reusch T.B.H."/>
            <person name="Van de Peer Y."/>
        </authorList>
    </citation>
    <scope>NUCLEOTIDE SEQUENCE [LARGE SCALE GENOMIC DNA]</scope>
    <source>
        <strain evidence="19">cv. Finnish</strain>
    </source>
</reference>
<name>A0A0K9NJW9_ZOSMR</name>
<dbReference type="EC" id="2.7.11.1" evidence="2"/>
<keyword evidence="7 14" id="KW-0547">Nucleotide-binding</keyword>